<gene>
    <name evidence="1" type="ORF">A3J64_02060</name>
</gene>
<reference evidence="1 2" key="1">
    <citation type="journal article" date="2016" name="Nat. Commun.">
        <title>Thousands of microbial genomes shed light on interconnected biogeochemical processes in an aquifer system.</title>
        <authorList>
            <person name="Anantharaman K."/>
            <person name="Brown C.T."/>
            <person name="Hug L.A."/>
            <person name="Sharon I."/>
            <person name="Castelle C.J."/>
            <person name="Probst A.J."/>
            <person name="Thomas B.C."/>
            <person name="Singh A."/>
            <person name="Wilkins M.J."/>
            <person name="Karaoz U."/>
            <person name="Brodie E.L."/>
            <person name="Williams K.H."/>
            <person name="Hubbard S.S."/>
            <person name="Banfield J.F."/>
        </authorList>
    </citation>
    <scope>NUCLEOTIDE SEQUENCE [LARGE SCALE GENOMIC DNA]</scope>
</reference>
<comment type="caution">
    <text evidence="1">The sequence shown here is derived from an EMBL/GenBank/DDBJ whole genome shotgun (WGS) entry which is preliminary data.</text>
</comment>
<sequence length="85" mass="9728">MFAAEPIIFATSIPSRAQRGEDRIPFELFLEYSANFQIATFGRLLPRFNITVGTRQPILGAKLNFLSFKLYSILYLKNSIKNDII</sequence>
<dbReference type="AlphaFoldDB" id="A0A1G2FIA0"/>
<evidence type="ECO:0000313" key="2">
    <source>
        <dbReference type="Proteomes" id="UP000177061"/>
    </source>
</evidence>
<organism evidence="1 2">
    <name type="scientific">Candidatus Portnoybacteria bacterium RIFCSPHIGHO2_12_FULL_38_9</name>
    <dbReference type="NCBI Taxonomy" id="1801997"/>
    <lineage>
        <taxon>Bacteria</taxon>
        <taxon>Candidatus Portnoyibacteriota</taxon>
    </lineage>
</organism>
<proteinExistence type="predicted"/>
<accession>A0A1G2FIA0</accession>
<dbReference type="EMBL" id="MHNB01000005">
    <property type="protein sequence ID" value="OGZ37567.1"/>
    <property type="molecule type" value="Genomic_DNA"/>
</dbReference>
<name>A0A1G2FIA0_9BACT</name>
<dbReference type="Proteomes" id="UP000177061">
    <property type="component" value="Unassembled WGS sequence"/>
</dbReference>
<dbReference type="STRING" id="1801997.A3J64_02060"/>
<protein>
    <submittedName>
        <fullName evidence="1">Uncharacterized protein</fullName>
    </submittedName>
</protein>
<evidence type="ECO:0000313" key="1">
    <source>
        <dbReference type="EMBL" id="OGZ37567.1"/>
    </source>
</evidence>